<dbReference type="Pfam" id="PF00534">
    <property type="entry name" value="Glycos_transf_1"/>
    <property type="match status" value="1"/>
</dbReference>
<comment type="pathway">
    <text evidence="3 8">Glycan biosynthesis; glycogen biosynthesis.</text>
</comment>
<evidence type="ECO:0000313" key="12">
    <source>
        <dbReference type="Proteomes" id="UP000320390"/>
    </source>
</evidence>
<dbReference type="AlphaFoldDB" id="A0A518ETU8"/>
<dbReference type="HAMAP" id="MF_00484">
    <property type="entry name" value="Glycogen_synth"/>
    <property type="match status" value="1"/>
</dbReference>
<evidence type="ECO:0000256" key="1">
    <source>
        <dbReference type="ARBA" id="ARBA00001478"/>
    </source>
</evidence>
<evidence type="ECO:0000256" key="7">
    <source>
        <dbReference type="ARBA" id="ARBA00023056"/>
    </source>
</evidence>
<dbReference type="PANTHER" id="PTHR45825:SF11">
    <property type="entry name" value="ALPHA AMYLASE DOMAIN-CONTAINING PROTEIN"/>
    <property type="match status" value="1"/>
</dbReference>
<dbReference type="GO" id="GO:0005829">
    <property type="term" value="C:cytosol"/>
    <property type="evidence" value="ECO:0007669"/>
    <property type="project" value="TreeGrafter"/>
</dbReference>
<evidence type="ECO:0000256" key="6">
    <source>
        <dbReference type="ARBA" id="ARBA00022679"/>
    </source>
</evidence>
<evidence type="ECO:0000256" key="4">
    <source>
        <dbReference type="ARBA" id="ARBA00010281"/>
    </source>
</evidence>
<keyword evidence="7 8" id="KW-0320">Glycogen biosynthesis</keyword>
<comment type="catalytic activity">
    <reaction evidence="1 8">
        <text>[(1-&gt;4)-alpha-D-glucosyl](n) + ADP-alpha-D-glucose = [(1-&gt;4)-alpha-D-glucosyl](n+1) + ADP + H(+)</text>
        <dbReference type="Rhea" id="RHEA:18189"/>
        <dbReference type="Rhea" id="RHEA-COMP:9584"/>
        <dbReference type="Rhea" id="RHEA-COMP:9587"/>
        <dbReference type="ChEBI" id="CHEBI:15378"/>
        <dbReference type="ChEBI" id="CHEBI:15444"/>
        <dbReference type="ChEBI" id="CHEBI:57498"/>
        <dbReference type="ChEBI" id="CHEBI:456216"/>
        <dbReference type="EC" id="2.4.1.21"/>
    </reaction>
</comment>
<dbReference type="RefSeq" id="WP_145198618.1">
    <property type="nucleotide sequence ID" value="NZ_CP036434.1"/>
</dbReference>
<evidence type="ECO:0000256" key="3">
    <source>
        <dbReference type="ARBA" id="ARBA00004964"/>
    </source>
</evidence>
<dbReference type="GO" id="GO:0009011">
    <property type="term" value="F:alpha-1,4-glucan glucosyltransferase (ADP-glucose donor) activity"/>
    <property type="evidence" value="ECO:0007669"/>
    <property type="project" value="UniProtKB-UniRule"/>
</dbReference>
<dbReference type="Proteomes" id="UP000320390">
    <property type="component" value="Chromosome"/>
</dbReference>
<dbReference type="Gene3D" id="3.40.50.2000">
    <property type="entry name" value="Glycogen Phosphorylase B"/>
    <property type="match status" value="2"/>
</dbReference>
<evidence type="ECO:0000256" key="2">
    <source>
        <dbReference type="ARBA" id="ARBA00002764"/>
    </source>
</evidence>
<dbReference type="SUPFAM" id="SSF53756">
    <property type="entry name" value="UDP-Glycosyltransferase/glycogen phosphorylase"/>
    <property type="match status" value="1"/>
</dbReference>
<dbReference type="Pfam" id="PF08323">
    <property type="entry name" value="Glyco_transf_5"/>
    <property type="match status" value="1"/>
</dbReference>
<keyword evidence="6 8" id="KW-0808">Transferase</keyword>
<feature type="domain" description="Glycosyl transferase family 1" evidence="9">
    <location>
        <begin position="305"/>
        <end position="464"/>
    </location>
</feature>
<dbReference type="NCBIfam" id="TIGR02095">
    <property type="entry name" value="glgA"/>
    <property type="match status" value="1"/>
</dbReference>
<protein>
    <recommendedName>
        <fullName evidence="8">Glycogen synthase</fullName>
        <ecNumber evidence="8">2.4.1.21</ecNumber>
    </recommendedName>
    <alternativeName>
        <fullName evidence="8">Starch [bacterial glycogen] synthase</fullName>
    </alternativeName>
</protein>
<dbReference type="InterPro" id="IPR001296">
    <property type="entry name" value="Glyco_trans_1"/>
</dbReference>
<evidence type="ECO:0000256" key="5">
    <source>
        <dbReference type="ARBA" id="ARBA00022676"/>
    </source>
</evidence>
<keyword evidence="12" id="KW-1185">Reference proteome</keyword>
<proteinExistence type="inferred from homology"/>
<evidence type="ECO:0000259" key="9">
    <source>
        <dbReference type="Pfam" id="PF00534"/>
    </source>
</evidence>
<dbReference type="GO" id="GO:0004373">
    <property type="term" value="F:alpha-1,4-glucan glucosyltransferase (UDP-glucose donor) activity"/>
    <property type="evidence" value="ECO:0007669"/>
    <property type="project" value="InterPro"/>
</dbReference>
<comment type="function">
    <text evidence="2 8">Synthesizes alpha-1,4-glucan chains using ADP-glucose.</text>
</comment>
<organism evidence="11 12">
    <name type="scientific">Saltatorellus ferox</name>
    <dbReference type="NCBI Taxonomy" id="2528018"/>
    <lineage>
        <taxon>Bacteria</taxon>
        <taxon>Pseudomonadati</taxon>
        <taxon>Planctomycetota</taxon>
        <taxon>Planctomycetia</taxon>
        <taxon>Planctomycetia incertae sedis</taxon>
        <taxon>Saltatorellus</taxon>
    </lineage>
</organism>
<reference evidence="11 12" key="1">
    <citation type="submission" date="2019-02" db="EMBL/GenBank/DDBJ databases">
        <title>Deep-cultivation of Planctomycetes and their phenomic and genomic characterization uncovers novel biology.</title>
        <authorList>
            <person name="Wiegand S."/>
            <person name="Jogler M."/>
            <person name="Boedeker C."/>
            <person name="Pinto D."/>
            <person name="Vollmers J."/>
            <person name="Rivas-Marin E."/>
            <person name="Kohn T."/>
            <person name="Peeters S.H."/>
            <person name="Heuer A."/>
            <person name="Rast P."/>
            <person name="Oberbeckmann S."/>
            <person name="Bunk B."/>
            <person name="Jeske O."/>
            <person name="Meyerdierks A."/>
            <person name="Storesund J.E."/>
            <person name="Kallscheuer N."/>
            <person name="Luecker S."/>
            <person name="Lage O.M."/>
            <person name="Pohl T."/>
            <person name="Merkel B.J."/>
            <person name="Hornburger P."/>
            <person name="Mueller R.-W."/>
            <person name="Bruemmer F."/>
            <person name="Labrenz M."/>
            <person name="Spormann A.M."/>
            <person name="Op den Camp H."/>
            <person name="Overmann J."/>
            <person name="Amann R."/>
            <person name="Jetten M.S.M."/>
            <person name="Mascher T."/>
            <person name="Medema M.H."/>
            <person name="Devos D.P."/>
            <person name="Kaster A.-K."/>
            <person name="Ovreas L."/>
            <person name="Rohde M."/>
            <person name="Galperin M.Y."/>
            <person name="Jogler C."/>
        </authorList>
    </citation>
    <scope>NUCLEOTIDE SEQUENCE [LARGE SCALE GENOMIC DNA]</scope>
    <source>
        <strain evidence="11 12">Poly30</strain>
    </source>
</reference>
<feature type="domain" description="Starch synthase catalytic" evidence="10">
    <location>
        <begin position="6"/>
        <end position="251"/>
    </location>
</feature>
<feature type="binding site" evidence="8">
    <location>
        <position position="19"/>
    </location>
    <ligand>
        <name>ADP-alpha-D-glucose</name>
        <dbReference type="ChEBI" id="CHEBI:57498"/>
    </ligand>
</feature>
<dbReference type="InterPro" id="IPR011835">
    <property type="entry name" value="GS/SS"/>
</dbReference>
<dbReference type="OrthoDB" id="9808590at2"/>
<dbReference type="UniPathway" id="UPA00164"/>
<name>A0A518ETU8_9BACT</name>
<dbReference type="EMBL" id="CP036434">
    <property type="protein sequence ID" value="QDV07517.1"/>
    <property type="molecule type" value="Genomic_DNA"/>
</dbReference>
<accession>A0A518ETU8</accession>
<evidence type="ECO:0000259" key="10">
    <source>
        <dbReference type="Pfam" id="PF08323"/>
    </source>
</evidence>
<dbReference type="GO" id="GO:0005978">
    <property type="term" value="P:glycogen biosynthetic process"/>
    <property type="evidence" value="ECO:0007669"/>
    <property type="project" value="UniProtKB-UniRule"/>
</dbReference>
<gene>
    <name evidence="11" type="primary">glgA_1</name>
    <name evidence="8" type="synonym">glgA</name>
    <name evidence="11" type="ORF">Poly30_30430</name>
</gene>
<evidence type="ECO:0000256" key="8">
    <source>
        <dbReference type="HAMAP-Rule" id="MF_00484"/>
    </source>
</evidence>
<dbReference type="EC" id="2.4.1.21" evidence="8"/>
<dbReference type="InterPro" id="IPR013534">
    <property type="entry name" value="Starch_synth_cat_dom"/>
</dbReference>
<comment type="similarity">
    <text evidence="4 8">Belongs to the glycosyltransferase 1 family. Bacterial/plant glycogen synthase subfamily.</text>
</comment>
<dbReference type="CDD" id="cd03791">
    <property type="entry name" value="GT5_Glycogen_synthase_DULL1-like"/>
    <property type="match status" value="1"/>
</dbReference>
<sequence length="494" mass="55433">MPSPLRIAIASSECAPFAKTGGLADVAAALAKALWARGHDVRLFVPYYKRIDASGLTTVEGLKPFDMEFPARTYRAETRKAPMPLSAGGGSNEGPLQVEFINIPDLFGREEFYTDDEDEPVRWAAFSRGVLEACQRSGWAPDIIHVNDWHTGLLPLFLRTRYGWDTLFQGTRTLLSIHNLGYQGAFKASAIEAVGLGDARQSFHQERLEKGVINFLETGILHASWLSTVSDTYAREIQTQEHGMGLDGLLSRRSDHLVGIVNGVDYEEWSPDVDPDIPAKFGPDDLAGKRVCRDKLLEELNLAPNPRGPVIGIVSRMTGQKGFDLLPDILPVLLRSADVRLIVLGSGEETYERYFQWLRDALPQKVGVYFGYKNELSHRIEAGSDLFLMPSRYEPCGLNQMYSLRYGTIPVVRATGGLADTVQRWDPETREGTGFVFYEFSSTALHDTLRHALEVWQDRDAWAKMQQTGMRQDFSWKAQVTRYEDLYSAILAEF</sequence>
<dbReference type="PANTHER" id="PTHR45825">
    <property type="entry name" value="GRANULE-BOUND STARCH SYNTHASE 1, CHLOROPLASTIC/AMYLOPLASTIC"/>
    <property type="match status" value="1"/>
</dbReference>
<keyword evidence="5 8" id="KW-0328">Glycosyltransferase</keyword>
<evidence type="ECO:0000313" key="11">
    <source>
        <dbReference type="EMBL" id="QDV07517.1"/>
    </source>
</evidence>